<feature type="region of interest" description="Disordered" evidence="3">
    <location>
        <begin position="95"/>
        <end position="115"/>
    </location>
</feature>
<dbReference type="Gene3D" id="6.10.140.1710">
    <property type="match status" value="1"/>
</dbReference>
<keyword evidence="6" id="KW-0647">Proteasome</keyword>
<keyword evidence="7" id="KW-1185">Reference proteome</keyword>
<evidence type="ECO:0000313" key="6">
    <source>
        <dbReference type="EMBL" id="KJE93800.1"/>
    </source>
</evidence>
<evidence type="ECO:0000256" key="2">
    <source>
        <dbReference type="ARBA" id="ARBA00023186"/>
    </source>
</evidence>
<dbReference type="GO" id="GO:0070682">
    <property type="term" value="P:proteasome regulatory particle assembly"/>
    <property type="evidence" value="ECO:0007669"/>
    <property type="project" value="InterPro"/>
</dbReference>
<feature type="domain" description="PDZ" evidence="4">
    <location>
        <begin position="144"/>
        <end position="199"/>
    </location>
</feature>
<feature type="domain" description="Nas2 N-terminal" evidence="5">
    <location>
        <begin position="13"/>
        <end position="89"/>
    </location>
</feature>
<dbReference type="SUPFAM" id="SSF50156">
    <property type="entry name" value="PDZ domain-like"/>
    <property type="match status" value="1"/>
</dbReference>
<keyword evidence="2" id="KW-0143">Chaperone</keyword>
<dbReference type="FunCoup" id="A0A0D2WQA2">
    <property type="interactions" value="604"/>
</dbReference>
<dbReference type="GO" id="GO:0005634">
    <property type="term" value="C:nucleus"/>
    <property type="evidence" value="ECO:0007669"/>
    <property type="project" value="TreeGrafter"/>
</dbReference>
<dbReference type="InterPro" id="IPR035269">
    <property type="entry name" value="PSMD9"/>
</dbReference>
<evidence type="ECO:0000256" key="3">
    <source>
        <dbReference type="SAM" id="MobiDB-lite"/>
    </source>
</evidence>
<accession>A0A0D2WQA2</accession>
<evidence type="ECO:0000259" key="4">
    <source>
        <dbReference type="Pfam" id="PF17820"/>
    </source>
</evidence>
<reference evidence="7" key="1">
    <citation type="submission" date="2011-02" db="EMBL/GenBank/DDBJ databases">
        <title>The Genome Sequence of Capsaspora owczarzaki ATCC 30864.</title>
        <authorList>
            <person name="Russ C."/>
            <person name="Cuomo C."/>
            <person name="Burger G."/>
            <person name="Gray M.W."/>
            <person name="Holland P.W.H."/>
            <person name="King N."/>
            <person name="Lang F.B.F."/>
            <person name="Roger A.J."/>
            <person name="Ruiz-Trillo I."/>
            <person name="Young S.K."/>
            <person name="Zeng Q."/>
            <person name="Gargeya S."/>
            <person name="Alvarado L."/>
            <person name="Berlin A."/>
            <person name="Chapman S.B."/>
            <person name="Chen Z."/>
            <person name="Freedman E."/>
            <person name="Gellesch M."/>
            <person name="Goldberg J."/>
            <person name="Griggs A."/>
            <person name="Gujja S."/>
            <person name="Heilman E."/>
            <person name="Heiman D."/>
            <person name="Howarth C."/>
            <person name="Mehta T."/>
            <person name="Neiman D."/>
            <person name="Pearson M."/>
            <person name="Roberts A."/>
            <person name="Saif S."/>
            <person name="Shea T."/>
            <person name="Shenoy N."/>
            <person name="Sisk P."/>
            <person name="Stolte C."/>
            <person name="Sykes S."/>
            <person name="White J."/>
            <person name="Yandava C."/>
            <person name="Haas B."/>
            <person name="Nusbaum C."/>
            <person name="Birren B."/>
        </authorList>
    </citation>
    <scope>NUCLEOTIDE SEQUENCE</scope>
    <source>
        <strain evidence="7">ATCC 30864</strain>
    </source>
</reference>
<dbReference type="OrthoDB" id="72325at2759"/>
<feature type="compositionally biased region" description="Low complexity" evidence="3">
    <location>
        <begin position="96"/>
        <end position="111"/>
    </location>
</feature>
<dbReference type="InterPro" id="IPR036034">
    <property type="entry name" value="PDZ_sf"/>
</dbReference>
<comment type="similarity">
    <text evidence="1">Belongs to the proteasome subunit p27 family.</text>
</comment>
<sequence>MTTAADLTEEARRIARDKARMEADLAALLSALSSHGADMASPLVDSDGFPRNDIDVHAVRSLRNQVVVLRNDLRAIMKQAEVALQALHASKRSQGAAAAAPAPAQSAPAPSTSTLSDAMTGLTVARQVSVPADADAALLPFARVDQVAPSSPASAAGLVIGDLLLQLGSIRRHNFTNLASVGEVVRASENAPVDVLVDRHSQLLALTLTPRRWSGQGLLGCRIVPL</sequence>
<dbReference type="eggNOG" id="KOG3129">
    <property type="taxonomic scope" value="Eukaryota"/>
</dbReference>
<dbReference type="InterPro" id="IPR040815">
    <property type="entry name" value="Nas2_N"/>
</dbReference>
<dbReference type="EMBL" id="KE346366">
    <property type="protein sequence ID" value="KJE93800.1"/>
    <property type="molecule type" value="Genomic_DNA"/>
</dbReference>
<dbReference type="OMA" id="DWGGRGM"/>
<dbReference type="AlphaFoldDB" id="A0A0D2WQA2"/>
<dbReference type="PhylomeDB" id="A0A0D2WQA2"/>
<organism evidence="6 7">
    <name type="scientific">Capsaspora owczarzaki (strain ATCC 30864)</name>
    <dbReference type="NCBI Taxonomy" id="595528"/>
    <lineage>
        <taxon>Eukaryota</taxon>
        <taxon>Filasterea</taxon>
        <taxon>Capsaspora</taxon>
    </lineage>
</organism>
<dbReference type="PANTHER" id="PTHR12651:SF1">
    <property type="entry name" value="26S PROTEASOME NON-ATPASE REGULATORY SUBUNIT 9"/>
    <property type="match status" value="1"/>
</dbReference>
<dbReference type="STRING" id="595528.A0A0D2WQA2"/>
<proteinExistence type="inferred from homology"/>
<dbReference type="Pfam" id="PF18265">
    <property type="entry name" value="Nas2_N"/>
    <property type="match status" value="1"/>
</dbReference>
<protein>
    <submittedName>
        <fullName evidence="6">26S proteasome non-ATPase regulatory subunit</fullName>
    </submittedName>
</protein>
<evidence type="ECO:0000259" key="5">
    <source>
        <dbReference type="Pfam" id="PF18265"/>
    </source>
</evidence>
<dbReference type="InterPro" id="IPR041489">
    <property type="entry name" value="PDZ_6"/>
</dbReference>
<name>A0A0D2WQA2_CAPO3</name>
<dbReference type="InParanoid" id="A0A0D2WQA2"/>
<dbReference type="GO" id="GO:0005737">
    <property type="term" value="C:cytoplasm"/>
    <property type="evidence" value="ECO:0007669"/>
    <property type="project" value="TreeGrafter"/>
</dbReference>
<dbReference type="GO" id="GO:0000502">
    <property type="term" value="C:proteasome complex"/>
    <property type="evidence" value="ECO:0007669"/>
    <property type="project" value="UniProtKB-KW"/>
</dbReference>
<evidence type="ECO:0000313" key="7">
    <source>
        <dbReference type="Proteomes" id="UP000008743"/>
    </source>
</evidence>
<dbReference type="FunFam" id="2.30.42.10:FF:000107">
    <property type="entry name" value="26S proteasome non-ATPase regulatory subunit 9"/>
    <property type="match status" value="1"/>
</dbReference>
<gene>
    <name evidence="6" type="ORF">CAOG_004543</name>
</gene>
<dbReference type="PANTHER" id="PTHR12651">
    <property type="entry name" value="26S PROTEASOME NON-ATPASE REGULATORY SUBUNIT 9"/>
    <property type="match status" value="1"/>
</dbReference>
<evidence type="ECO:0000256" key="1">
    <source>
        <dbReference type="ARBA" id="ARBA00005256"/>
    </source>
</evidence>
<dbReference type="RefSeq" id="XP_004347290.1">
    <property type="nucleotide sequence ID" value="XM_004347240.2"/>
</dbReference>
<dbReference type="Pfam" id="PF17820">
    <property type="entry name" value="PDZ_6"/>
    <property type="match status" value="1"/>
</dbReference>
<dbReference type="Gene3D" id="2.30.42.10">
    <property type="match status" value="1"/>
</dbReference>
<dbReference type="Proteomes" id="UP000008743">
    <property type="component" value="Unassembled WGS sequence"/>
</dbReference>